<gene>
    <name evidence="2" type="ORF">GCM10009545_13350</name>
    <name evidence="3" type="ORF">GCM10011581_03060</name>
</gene>
<protein>
    <recommendedName>
        <fullName evidence="6">Dialkylrecorsinol condensing enzyme</fullName>
    </recommendedName>
</protein>
<comment type="caution">
    <text evidence="3">The sequence shown here is derived from an EMBL/GenBank/DDBJ whole genome shotgun (WGS) entry which is preliminary data.</text>
</comment>
<dbReference type="Proteomes" id="UP000597989">
    <property type="component" value="Unassembled WGS sequence"/>
</dbReference>
<keyword evidence="1" id="KW-0812">Transmembrane</keyword>
<reference evidence="2" key="1">
    <citation type="journal article" date="2014" name="Int. J. Syst. Evol. Microbiol.">
        <title>Complete genome of a new Firmicutes species belonging to the dominant human colonic microbiota ('Ruminococcus bicirculans') reveals two chromosomes and a selective capacity to utilize plant glucans.</title>
        <authorList>
            <consortium name="NISC Comparative Sequencing Program"/>
            <person name="Wegmann U."/>
            <person name="Louis P."/>
            <person name="Goesmann A."/>
            <person name="Henrissat B."/>
            <person name="Duncan S.H."/>
            <person name="Flint H.J."/>
        </authorList>
    </citation>
    <scope>NUCLEOTIDE SEQUENCE</scope>
    <source>
        <strain evidence="2">JCM 10664</strain>
    </source>
</reference>
<reference evidence="3 4" key="2">
    <citation type="journal article" date="2014" name="Int. J. Syst. Evol. Microbiol.">
        <title>Complete genome sequence of Corynebacterium casei LMG S-19264T (=DSM 44701T), isolated from a smear-ripened cheese.</title>
        <authorList>
            <consortium name="US DOE Joint Genome Institute (JGI-PGF)"/>
            <person name="Walter F."/>
            <person name="Albersmeier A."/>
            <person name="Kalinowski J."/>
            <person name="Ruckert C."/>
        </authorList>
    </citation>
    <scope>NUCLEOTIDE SEQUENCE [LARGE SCALE GENOMIC DNA]</scope>
    <source>
        <strain evidence="3 4">CGMCC 4.7206</strain>
    </source>
</reference>
<dbReference type="EMBL" id="BAAAHC010000005">
    <property type="protein sequence ID" value="GAA0512642.1"/>
    <property type="molecule type" value="Genomic_DNA"/>
</dbReference>
<evidence type="ECO:0000313" key="2">
    <source>
        <dbReference type="EMBL" id="GAA0512642.1"/>
    </source>
</evidence>
<evidence type="ECO:0000313" key="3">
    <source>
        <dbReference type="EMBL" id="GGI69443.1"/>
    </source>
</evidence>
<keyword evidence="1" id="KW-1133">Transmembrane helix</keyword>
<keyword evidence="5" id="KW-1185">Reference proteome</keyword>
<proteinExistence type="predicted"/>
<evidence type="ECO:0000256" key="1">
    <source>
        <dbReference type="SAM" id="Phobius"/>
    </source>
</evidence>
<organism evidence="3 4">
    <name type="scientific">Saccharopolyspora thermophila</name>
    <dbReference type="NCBI Taxonomy" id="89367"/>
    <lineage>
        <taxon>Bacteria</taxon>
        <taxon>Bacillati</taxon>
        <taxon>Actinomycetota</taxon>
        <taxon>Actinomycetes</taxon>
        <taxon>Pseudonocardiales</taxon>
        <taxon>Pseudonocardiaceae</taxon>
        <taxon>Saccharopolyspora</taxon>
    </lineage>
</organism>
<dbReference type="RefSeq" id="WP_188984576.1">
    <property type="nucleotide sequence ID" value="NZ_BAAAHC010000005.1"/>
</dbReference>
<dbReference type="Proteomes" id="UP001500220">
    <property type="component" value="Unassembled WGS sequence"/>
</dbReference>
<accession>A0A917JJR0</accession>
<evidence type="ECO:0000313" key="4">
    <source>
        <dbReference type="Proteomes" id="UP000597989"/>
    </source>
</evidence>
<dbReference type="EMBL" id="BMMT01000001">
    <property type="protein sequence ID" value="GGI69443.1"/>
    <property type="molecule type" value="Genomic_DNA"/>
</dbReference>
<keyword evidence="1" id="KW-0472">Membrane</keyword>
<evidence type="ECO:0000313" key="5">
    <source>
        <dbReference type="Proteomes" id="UP001500220"/>
    </source>
</evidence>
<name>A0A917JJR0_9PSEU</name>
<reference evidence="2" key="5">
    <citation type="submission" date="2023-12" db="EMBL/GenBank/DDBJ databases">
        <authorList>
            <person name="Sun Q."/>
            <person name="Inoue M."/>
        </authorList>
    </citation>
    <scope>NUCLEOTIDE SEQUENCE</scope>
    <source>
        <strain evidence="2">JCM 10664</strain>
    </source>
</reference>
<reference evidence="3" key="4">
    <citation type="submission" date="2020-09" db="EMBL/GenBank/DDBJ databases">
        <authorList>
            <person name="Sun Q."/>
            <person name="Zhou Y."/>
        </authorList>
    </citation>
    <scope>NUCLEOTIDE SEQUENCE</scope>
    <source>
        <strain evidence="3">CGMCC 4.7206</strain>
    </source>
</reference>
<feature type="transmembrane region" description="Helical" evidence="1">
    <location>
        <begin position="258"/>
        <end position="281"/>
    </location>
</feature>
<evidence type="ECO:0008006" key="6">
    <source>
        <dbReference type="Google" id="ProtNLM"/>
    </source>
</evidence>
<reference evidence="5" key="3">
    <citation type="journal article" date="2019" name="Int. J. Syst. Evol. Microbiol.">
        <title>The Global Catalogue of Microorganisms (GCM) 10K type strain sequencing project: providing services to taxonomists for standard genome sequencing and annotation.</title>
        <authorList>
            <consortium name="The Broad Institute Genomics Platform"/>
            <consortium name="The Broad Institute Genome Sequencing Center for Infectious Disease"/>
            <person name="Wu L."/>
            <person name="Ma J."/>
        </authorList>
    </citation>
    <scope>NUCLEOTIDE SEQUENCE [LARGE SCALE GENOMIC DNA]</scope>
    <source>
        <strain evidence="5">JCM 10664</strain>
    </source>
</reference>
<dbReference type="AlphaFoldDB" id="A0A917JJR0"/>
<sequence length="306" mass="33345">MTAARPPRLRVYWYSQTGQLTDAVDAFVAPLVEAGWEIRWSQVRPRTAFPFPWSLRRFVGLVPDAVHPESTVEVEVVGDDEPVDLVLFAFQVWYLAPSIPMRSVLAGPQRFAGQRVIGLTACRNMWYSAALAVSRRVTARGARYLGTVAAIDDAPPLATFFTTMRWLLTGRRDPFWFFPRAGVGPAQLARVRAVGEKLAATARPGDADFDDRVVQALAATDAAAVDPALATADLLASRVFRAWVAVARAVRPGLPRNLVLAAFAAWLVPTAALGLPAVAVARKAARRRFDAAVHRALAPAVAEVRR</sequence>